<keyword evidence="2" id="KW-0732">Signal</keyword>
<reference evidence="3 4" key="1">
    <citation type="submission" date="2020-03" db="EMBL/GenBank/DDBJ databases">
        <title>Draft genome of Streptomyces sp. ventii, isolated from the Axial Seamount in the Pacific Ocean, and resequencing of the two type strains Streptomyces lonarensis strain NCL 716 and Streptomyces bohaiensis strain 11A07.</title>
        <authorList>
            <person name="Loughran R.M."/>
            <person name="Pfannmuller K.M."/>
            <person name="Wasson B.J."/>
            <person name="Deadmond M.C."/>
            <person name="Paddock B.E."/>
            <person name="Koyack M.J."/>
            <person name="Gallegos D.A."/>
            <person name="Mitchell E.A."/>
            <person name="Ushijima B."/>
            <person name="Saw J.H."/>
            <person name="Mcphail K.L."/>
            <person name="Videau P."/>
        </authorList>
    </citation>
    <scope>NUCLEOTIDE SEQUENCE [LARGE SCALE GENOMIC DNA]</scope>
    <source>
        <strain evidence="4">5675061</strain>
    </source>
</reference>
<evidence type="ECO:0000313" key="3">
    <source>
        <dbReference type="EMBL" id="NJP65134.1"/>
    </source>
</evidence>
<protein>
    <submittedName>
        <fullName evidence="3">DUF3515 domain-containing protein</fullName>
    </submittedName>
</protein>
<accession>A0ABX1AGY9</accession>
<evidence type="ECO:0000313" key="4">
    <source>
        <dbReference type="Proteomes" id="UP000746503"/>
    </source>
</evidence>
<dbReference type="RefSeq" id="WP_167931660.1">
    <property type="nucleotide sequence ID" value="NZ_JAAVJB010000008.1"/>
</dbReference>
<evidence type="ECO:0000256" key="2">
    <source>
        <dbReference type="SAM" id="SignalP"/>
    </source>
</evidence>
<feature type="chain" id="PRO_5046954269" evidence="2">
    <location>
        <begin position="25"/>
        <end position="197"/>
    </location>
</feature>
<organism evidence="3 4">
    <name type="scientific">Streptomyces spiramenti</name>
    <dbReference type="NCBI Taxonomy" id="2720606"/>
    <lineage>
        <taxon>Bacteria</taxon>
        <taxon>Bacillati</taxon>
        <taxon>Actinomycetota</taxon>
        <taxon>Actinomycetes</taxon>
        <taxon>Kitasatosporales</taxon>
        <taxon>Streptomycetaceae</taxon>
        <taxon>Streptomyces</taxon>
    </lineage>
</organism>
<name>A0ABX1AGY9_9ACTN</name>
<dbReference type="Pfam" id="PF12028">
    <property type="entry name" value="DUF3515"/>
    <property type="match status" value="1"/>
</dbReference>
<evidence type="ECO:0000256" key="1">
    <source>
        <dbReference type="SAM" id="MobiDB-lite"/>
    </source>
</evidence>
<feature type="signal peptide" evidence="2">
    <location>
        <begin position="1"/>
        <end position="24"/>
    </location>
</feature>
<dbReference type="InterPro" id="IPR021903">
    <property type="entry name" value="DUF3515"/>
</dbReference>
<dbReference type="EMBL" id="JAAVJB010000008">
    <property type="protein sequence ID" value="NJP65134.1"/>
    <property type="molecule type" value="Genomic_DNA"/>
</dbReference>
<proteinExistence type="predicted"/>
<dbReference type="PROSITE" id="PS51257">
    <property type="entry name" value="PROKAR_LIPOPROTEIN"/>
    <property type="match status" value="1"/>
</dbReference>
<comment type="caution">
    <text evidence="3">The sequence shown here is derived from an EMBL/GenBank/DDBJ whole genome shotgun (WGS) entry which is preliminary data.</text>
</comment>
<dbReference type="Proteomes" id="UP000746503">
    <property type="component" value="Unassembled WGS sequence"/>
</dbReference>
<feature type="region of interest" description="Disordered" evidence="1">
    <location>
        <begin position="174"/>
        <end position="197"/>
    </location>
</feature>
<sequence>MTSTVRRRPLRALALSLPVAALVAACGSPGELSVEEPRPTGDGAEVCEAVMAALPAAVEGQEPRDVAGPARFTAAWGDPAIVLRCGVERPRALAPGSDSYNPMSDAVMVDDVSWLLEERESGGYLFTTTERTLFVEVDVPDSYAPEVNVLVDVAEALHTHLPYDPLWESYYDHPHGAGSAGQRGAETEGADPGHEGH</sequence>
<keyword evidence="4" id="KW-1185">Reference proteome</keyword>
<gene>
    <name evidence="3" type="ORF">HCJ92_02230</name>
</gene>